<evidence type="ECO:0000313" key="2">
    <source>
        <dbReference type="Proteomes" id="UP001165122"/>
    </source>
</evidence>
<dbReference type="SUPFAM" id="SSF52058">
    <property type="entry name" value="L domain-like"/>
    <property type="match status" value="1"/>
</dbReference>
<accession>A0A9W6Z7L6</accession>
<dbReference type="InterPro" id="IPR026906">
    <property type="entry name" value="LRR_5"/>
</dbReference>
<keyword evidence="2" id="KW-1185">Reference proteome</keyword>
<evidence type="ECO:0000313" key="1">
    <source>
        <dbReference type="EMBL" id="GMH48869.1"/>
    </source>
</evidence>
<sequence length="189" mass="21200">MHTPEFRRLLVEYVPDDNLMALRFATKPWMREIENLLRRIFANGGLRGELLIHNGNDIRYDIRYSNARLERIRSATRVKLLLNITKIGGDACNRALSLIVVDTPEGISSIGEAAFDCCGSLTYVSFPTTLAKIEGFALHKCGLENVDLLHTNLQELGHGAFDMCMNLERMTIPDSLQTIGKEVFSTPSC</sequence>
<dbReference type="Gene3D" id="3.80.10.10">
    <property type="entry name" value="Ribonuclease Inhibitor"/>
    <property type="match status" value="1"/>
</dbReference>
<gene>
    <name evidence="1" type="ORF">TrLO_g14408</name>
</gene>
<dbReference type="EMBL" id="BRXW01000376">
    <property type="protein sequence ID" value="GMH48869.1"/>
    <property type="molecule type" value="Genomic_DNA"/>
</dbReference>
<reference evidence="2" key="1">
    <citation type="journal article" date="2023" name="Commun. Biol.">
        <title>Genome analysis of Parmales, the sister group of diatoms, reveals the evolutionary specialization of diatoms from phago-mixotrophs to photoautotrophs.</title>
        <authorList>
            <person name="Ban H."/>
            <person name="Sato S."/>
            <person name="Yoshikawa S."/>
            <person name="Yamada K."/>
            <person name="Nakamura Y."/>
            <person name="Ichinomiya M."/>
            <person name="Sato N."/>
            <person name="Blanc-Mathieu R."/>
            <person name="Endo H."/>
            <person name="Kuwata A."/>
            <person name="Ogata H."/>
        </authorList>
    </citation>
    <scope>NUCLEOTIDE SEQUENCE [LARGE SCALE GENOMIC DNA]</scope>
    <source>
        <strain evidence="2">NIES 3700</strain>
    </source>
</reference>
<dbReference type="OrthoDB" id="1421090at2759"/>
<comment type="caution">
    <text evidence="1">The sequence shown here is derived from an EMBL/GenBank/DDBJ whole genome shotgun (WGS) entry which is preliminary data.</text>
</comment>
<proteinExistence type="predicted"/>
<organism evidence="1 2">
    <name type="scientific">Triparma laevis f. longispina</name>
    <dbReference type="NCBI Taxonomy" id="1714387"/>
    <lineage>
        <taxon>Eukaryota</taxon>
        <taxon>Sar</taxon>
        <taxon>Stramenopiles</taxon>
        <taxon>Ochrophyta</taxon>
        <taxon>Bolidophyceae</taxon>
        <taxon>Parmales</taxon>
        <taxon>Triparmaceae</taxon>
        <taxon>Triparma</taxon>
    </lineage>
</organism>
<dbReference type="InterPro" id="IPR032675">
    <property type="entry name" value="LRR_dom_sf"/>
</dbReference>
<protein>
    <submittedName>
        <fullName evidence="1">Uncharacterized protein</fullName>
    </submittedName>
</protein>
<dbReference type="Pfam" id="PF13306">
    <property type="entry name" value="LRR_5"/>
    <property type="match status" value="1"/>
</dbReference>
<name>A0A9W6Z7L6_9STRA</name>
<dbReference type="Proteomes" id="UP001165122">
    <property type="component" value="Unassembled WGS sequence"/>
</dbReference>
<dbReference type="AlphaFoldDB" id="A0A9W6Z7L6"/>